<evidence type="ECO:0000313" key="7">
    <source>
        <dbReference type="EMBL" id="MTW15214.1"/>
    </source>
</evidence>
<dbReference type="PRINTS" id="PR00455">
    <property type="entry name" value="HTHTETR"/>
</dbReference>
<dbReference type="GO" id="GO:0000976">
    <property type="term" value="F:transcription cis-regulatory region binding"/>
    <property type="evidence" value="ECO:0007669"/>
    <property type="project" value="TreeGrafter"/>
</dbReference>
<evidence type="ECO:0000256" key="5">
    <source>
        <dbReference type="SAM" id="MobiDB-lite"/>
    </source>
</evidence>
<dbReference type="InterPro" id="IPR050109">
    <property type="entry name" value="HTH-type_TetR-like_transc_reg"/>
</dbReference>
<protein>
    <submittedName>
        <fullName evidence="7">TetR family transcriptional regulator</fullName>
    </submittedName>
</protein>
<dbReference type="InterPro" id="IPR009057">
    <property type="entry name" value="Homeodomain-like_sf"/>
</dbReference>
<dbReference type="Pfam" id="PF00440">
    <property type="entry name" value="TetR_N"/>
    <property type="match status" value="1"/>
</dbReference>
<organism evidence="7 8">
    <name type="scientific">Rhodoplanes serenus</name>
    <dbReference type="NCBI Taxonomy" id="200615"/>
    <lineage>
        <taxon>Bacteria</taxon>
        <taxon>Pseudomonadati</taxon>
        <taxon>Pseudomonadota</taxon>
        <taxon>Alphaproteobacteria</taxon>
        <taxon>Hyphomicrobiales</taxon>
        <taxon>Nitrobacteraceae</taxon>
        <taxon>Rhodoplanes</taxon>
    </lineage>
</organism>
<feature type="region of interest" description="Disordered" evidence="5">
    <location>
        <begin position="1"/>
        <end position="48"/>
    </location>
</feature>
<evidence type="ECO:0000259" key="6">
    <source>
        <dbReference type="PROSITE" id="PS50977"/>
    </source>
</evidence>
<keyword evidence="3" id="KW-0804">Transcription</keyword>
<sequence length="240" mass="27399">MLLRSACGLRRMREPMVQPGAKNAERQPPSGVEPDAQPGRQQRRSRERRRQLAKAAVRLIEERGFEALSVNDVAEEAGISIGGLYRYIRTKSDLLVIACEDIFGGLREQMLAAVAAEQGLINKLTAAMRVYWLACQDKADLVRLTYREYRSLPPEAKAVYKRQEFEIAEVFRDIIRAGVITDEFRAVDDRVVAYEIVFLSHMHAFKSWVFQDIAPERLLAEHIALFVARLERTDRRAGEP</sequence>
<keyword evidence="1" id="KW-0805">Transcription regulation</keyword>
<dbReference type="GO" id="GO:0003700">
    <property type="term" value="F:DNA-binding transcription factor activity"/>
    <property type="evidence" value="ECO:0007669"/>
    <property type="project" value="TreeGrafter"/>
</dbReference>
<dbReference type="InterPro" id="IPR041490">
    <property type="entry name" value="KstR2_TetR_C"/>
</dbReference>
<evidence type="ECO:0000256" key="1">
    <source>
        <dbReference type="ARBA" id="ARBA00023015"/>
    </source>
</evidence>
<keyword evidence="2 4" id="KW-0238">DNA-binding</keyword>
<gene>
    <name evidence="7" type="ORF">GJ689_03220</name>
</gene>
<dbReference type="PROSITE" id="PS50977">
    <property type="entry name" value="HTH_TETR_2"/>
    <property type="match status" value="1"/>
</dbReference>
<accession>A0A9X5ARB3</accession>
<dbReference type="PANTHER" id="PTHR30055:SF234">
    <property type="entry name" value="HTH-TYPE TRANSCRIPTIONAL REGULATOR BETI"/>
    <property type="match status" value="1"/>
</dbReference>
<dbReference type="Pfam" id="PF17932">
    <property type="entry name" value="TetR_C_24"/>
    <property type="match status" value="1"/>
</dbReference>
<dbReference type="SUPFAM" id="SSF48498">
    <property type="entry name" value="Tetracyclin repressor-like, C-terminal domain"/>
    <property type="match status" value="1"/>
</dbReference>
<comment type="caution">
    <text evidence="7">The sequence shown here is derived from an EMBL/GenBank/DDBJ whole genome shotgun (WGS) entry which is preliminary data.</text>
</comment>
<dbReference type="InterPro" id="IPR001647">
    <property type="entry name" value="HTH_TetR"/>
</dbReference>
<dbReference type="PANTHER" id="PTHR30055">
    <property type="entry name" value="HTH-TYPE TRANSCRIPTIONAL REGULATOR RUTR"/>
    <property type="match status" value="1"/>
</dbReference>
<dbReference type="Proteomes" id="UP000438991">
    <property type="component" value="Unassembled WGS sequence"/>
</dbReference>
<feature type="DNA-binding region" description="H-T-H motif" evidence="4">
    <location>
        <begin position="69"/>
        <end position="88"/>
    </location>
</feature>
<reference evidence="7 8" key="1">
    <citation type="submission" date="2019-11" db="EMBL/GenBank/DDBJ databases">
        <title>Whole-genome sequence of Rhodoplanes serenus DSM 18633, type strain.</title>
        <authorList>
            <person name="Kyndt J.A."/>
            <person name="Meyer T.E."/>
        </authorList>
    </citation>
    <scope>NUCLEOTIDE SEQUENCE [LARGE SCALE GENOMIC DNA]</scope>
    <source>
        <strain evidence="7 8">DSM 18633</strain>
    </source>
</reference>
<evidence type="ECO:0000313" key="8">
    <source>
        <dbReference type="Proteomes" id="UP000438991"/>
    </source>
</evidence>
<evidence type="ECO:0000256" key="2">
    <source>
        <dbReference type="ARBA" id="ARBA00023125"/>
    </source>
</evidence>
<evidence type="ECO:0000256" key="3">
    <source>
        <dbReference type="ARBA" id="ARBA00023163"/>
    </source>
</evidence>
<dbReference type="AlphaFoldDB" id="A0A9X5ARB3"/>
<proteinExistence type="predicted"/>
<dbReference type="Gene3D" id="1.10.10.60">
    <property type="entry name" value="Homeodomain-like"/>
    <property type="match status" value="1"/>
</dbReference>
<feature type="domain" description="HTH tetR-type" evidence="6">
    <location>
        <begin position="46"/>
        <end position="106"/>
    </location>
</feature>
<dbReference type="SUPFAM" id="SSF46689">
    <property type="entry name" value="Homeodomain-like"/>
    <property type="match status" value="1"/>
</dbReference>
<evidence type="ECO:0000256" key="4">
    <source>
        <dbReference type="PROSITE-ProRule" id="PRU00335"/>
    </source>
</evidence>
<dbReference type="InterPro" id="IPR036271">
    <property type="entry name" value="Tet_transcr_reg_TetR-rel_C_sf"/>
</dbReference>
<dbReference type="Gene3D" id="1.10.357.10">
    <property type="entry name" value="Tetracycline Repressor, domain 2"/>
    <property type="match status" value="1"/>
</dbReference>
<dbReference type="EMBL" id="WNKV01000002">
    <property type="protein sequence ID" value="MTW15214.1"/>
    <property type="molecule type" value="Genomic_DNA"/>
</dbReference>
<name>A0A9X5ARB3_9BRAD</name>